<dbReference type="InterPro" id="IPR002645">
    <property type="entry name" value="STAS_dom"/>
</dbReference>
<comment type="caution">
    <text evidence="2">The sequence shown here is derived from an EMBL/GenBank/DDBJ whole genome shotgun (WGS) entry which is preliminary data.</text>
</comment>
<dbReference type="PROSITE" id="PS50801">
    <property type="entry name" value="STAS"/>
    <property type="match status" value="1"/>
</dbReference>
<evidence type="ECO:0000313" key="3">
    <source>
        <dbReference type="Proteomes" id="UP000037020"/>
    </source>
</evidence>
<proteinExistence type="predicted"/>
<organism evidence="2 3">
    <name type="scientific">Streptomyces varsoviensis</name>
    <dbReference type="NCBI Taxonomy" id="67373"/>
    <lineage>
        <taxon>Bacteria</taxon>
        <taxon>Bacillati</taxon>
        <taxon>Actinomycetota</taxon>
        <taxon>Actinomycetes</taxon>
        <taxon>Kitasatosporales</taxon>
        <taxon>Streptomycetaceae</taxon>
        <taxon>Streptomyces</taxon>
    </lineage>
</organism>
<dbReference type="EMBL" id="LGUT01003033">
    <property type="protein sequence ID" value="KOG86114.1"/>
    <property type="molecule type" value="Genomic_DNA"/>
</dbReference>
<dbReference type="SUPFAM" id="SSF52091">
    <property type="entry name" value="SpoIIaa-like"/>
    <property type="match status" value="1"/>
</dbReference>
<name>A0ABR5IY78_9ACTN</name>
<protein>
    <recommendedName>
        <fullName evidence="1">STAS domain-containing protein</fullName>
    </recommendedName>
</protein>
<dbReference type="Proteomes" id="UP000037020">
    <property type="component" value="Unassembled WGS sequence"/>
</dbReference>
<dbReference type="Gene3D" id="3.30.750.24">
    <property type="entry name" value="STAS domain"/>
    <property type="match status" value="1"/>
</dbReference>
<feature type="domain" description="STAS" evidence="1">
    <location>
        <begin position="1"/>
        <end position="78"/>
    </location>
</feature>
<evidence type="ECO:0000259" key="1">
    <source>
        <dbReference type="PROSITE" id="PS50801"/>
    </source>
</evidence>
<sequence>MRLRTHATYGFTVAEPLGEIDIATVGEVRPLLDAVTEGPAPTLAVDLRATTFFDCAGLSLLSRLHNRITERGGRLYLV</sequence>
<evidence type="ECO:0000313" key="2">
    <source>
        <dbReference type="EMBL" id="KOG86114.1"/>
    </source>
</evidence>
<dbReference type="CDD" id="cd07043">
    <property type="entry name" value="STAS_anti-anti-sigma_factors"/>
    <property type="match status" value="1"/>
</dbReference>
<gene>
    <name evidence="2" type="ORF">ADK38_32870</name>
</gene>
<dbReference type="Pfam" id="PF01740">
    <property type="entry name" value="STAS"/>
    <property type="match status" value="1"/>
</dbReference>
<reference evidence="2 3" key="1">
    <citation type="submission" date="2015-07" db="EMBL/GenBank/DDBJ databases">
        <authorList>
            <person name="Ju K.-S."/>
            <person name="Doroghazi J.R."/>
            <person name="Metcalf W.W."/>
        </authorList>
    </citation>
    <scope>NUCLEOTIDE SEQUENCE [LARGE SCALE GENOMIC DNA]</scope>
    <source>
        <strain evidence="2 3">NRRL B-3589</strain>
    </source>
</reference>
<keyword evidence="3" id="KW-1185">Reference proteome</keyword>
<feature type="non-terminal residue" evidence="2">
    <location>
        <position position="78"/>
    </location>
</feature>
<dbReference type="InterPro" id="IPR036513">
    <property type="entry name" value="STAS_dom_sf"/>
</dbReference>
<accession>A0ABR5IY78</accession>